<evidence type="ECO:0000256" key="2">
    <source>
        <dbReference type="SAM" id="SignalP"/>
    </source>
</evidence>
<feature type="signal peptide" evidence="2">
    <location>
        <begin position="1"/>
        <end position="27"/>
    </location>
</feature>
<evidence type="ECO:0000313" key="3">
    <source>
        <dbReference type="EMBL" id="GAA0514614.1"/>
    </source>
</evidence>
<dbReference type="PANTHER" id="PTHR42928:SF5">
    <property type="entry name" value="BLR1237 PROTEIN"/>
    <property type="match status" value="1"/>
</dbReference>
<dbReference type="InterPro" id="IPR042100">
    <property type="entry name" value="Bug_dom1"/>
</dbReference>
<dbReference type="Pfam" id="PF03401">
    <property type="entry name" value="TctC"/>
    <property type="match status" value="1"/>
</dbReference>
<organism evidence="3 4">
    <name type="scientific">Pigmentiphaga daeguensis</name>
    <dbReference type="NCBI Taxonomy" id="414049"/>
    <lineage>
        <taxon>Bacteria</taxon>
        <taxon>Pseudomonadati</taxon>
        <taxon>Pseudomonadota</taxon>
        <taxon>Betaproteobacteria</taxon>
        <taxon>Burkholderiales</taxon>
        <taxon>Alcaligenaceae</taxon>
        <taxon>Pigmentiphaga</taxon>
    </lineage>
</organism>
<dbReference type="SUPFAM" id="SSF53850">
    <property type="entry name" value="Periplasmic binding protein-like II"/>
    <property type="match status" value="1"/>
</dbReference>
<proteinExistence type="inferred from homology"/>
<dbReference type="PANTHER" id="PTHR42928">
    <property type="entry name" value="TRICARBOXYLATE-BINDING PROTEIN"/>
    <property type="match status" value="1"/>
</dbReference>
<evidence type="ECO:0000256" key="1">
    <source>
        <dbReference type="ARBA" id="ARBA00006987"/>
    </source>
</evidence>
<dbReference type="Proteomes" id="UP001501706">
    <property type="component" value="Unassembled WGS sequence"/>
</dbReference>
<gene>
    <name evidence="3" type="ORF">GCM10009097_35060</name>
</gene>
<accession>A0ABP3M787</accession>
<protein>
    <submittedName>
        <fullName evidence="3">Tripartite tricarboxylate transporter substrate binding protein</fullName>
    </submittedName>
</protein>
<keyword evidence="2" id="KW-0732">Signal</keyword>
<dbReference type="Gene3D" id="3.40.190.10">
    <property type="entry name" value="Periplasmic binding protein-like II"/>
    <property type="match status" value="1"/>
</dbReference>
<dbReference type="EMBL" id="BAAAEN010000014">
    <property type="protein sequence ID" value="GAA0514614.1"/>
    <property type="molecule type" value="Genomic_DNA"/>
</dbReference>
<dbReference type="Gene3D" id="3.40.190.150">
    <property type="entry name" value="Bordetella uptake gene, domain 1"/>
    <property type="match status" value="1"/>
</dbReference>
<keyword evidence="4" id="KW-1185">Reference proteome</keyword>
<dbReference type="RefSeq" id="WP_343927941.1">
    <property type="nucleotide sequence ID" value="NZ_BAAAEN010000014.1"/>
</dbReference>
<name>A0ABP3M787_9BURK</name>
<feature type="chain" id="PRO_5045789740" evidence="2">
    <location>
        <begin position="28"/>
        <end position="330"/>
    </location>
</feature>
<comment type="similarity">
    <text evidence="1">Belongs to the UPF0065 (bug) family.</text>
</comment>
<sequence>MNIRPFFPRIAAGACAAACFWTAPALAQGSYPQKPIRVVIPFTPGGSADLSGRTVARKLSERLGQPVVVENIGGAGGEIGVNAVAQAPADGYTILITPNGPITTAGRFKKLSYDPLKDLQPVGVVTLLPLFVAVNAQFPARNLAEFIDYAKKHPGVVNYGNPGPGSASHLNGELLSYAAGIKLVAVPYKGNGPAAAAVASGETQAGFGDFPSFAPFGASGSGRVRLLAAFNETRTAVAPDVPTVSEAGLPAFKPIVSWIGMFLPAKTPAAITNRLAQELDHVVRDPEVAATLARVGGEPASMSPERFGGYIRDQIRMLDQLIADAGIRID</sequence>
<reference evidence="4" key="1">
    <citation type="journal article" date="2019" name="Int. J. Syst. Evol. Microbiol.">
        <title>The Global Catalogue of Microorganisms (GCM) 10K type strain sequencing project: providing services to taxonomists for standard genome sequencing and annotation.</title>
        <authorList>
            <consortium name="The Broad Institute Genomics Platform"/>
            <consortium name="The Broad Institute Genome Sequencing Center for Infectious Disease"/>
            <person name="Wu L."/>
            <person name="Ma J."/>
        </authorList>
    </citation>
    <scope>NUCLEOTIDE SEQUENCE [LARGE SCALE GENOMIC DNA]</scope>
    <source>
        <strain evidence="4">JCM 14330</strain>
    </source>
</reference>
<dbReference type="CDD" id="cd07012">
    <property type="entry name" value="PBP2_Bug_TTT"/>
    <property type="match status" value="1"/>
</dbReference>
<dbReference type="PIRSF" id="PIRSF017082">
    <property type="entry name" value="YflP"/>
    <property type="match status" value="1"/>
</dbReference>
<comment type="caution">
    <text evidence="3">The sequence shown here is derived from an EMBL/GenBank/DDBJ whole genome shotgun (WGS) entry which is preliminary data.</text>
</comment>
<evidence type="ECO:0000313" key="4">
    <source>
        <dbReference type="Proteomes" id="UP001501706"/>
    </source>
</evidence>
<dbReference type="InterPro" id="IPR005064">
    <property type="entry name" value="BUG"/>
</dbReference>